<evidence type="ECO:0000259" key="12">
    <source>
        <dbReference type="Pfam" id="PF02705"/>
    </source>
</evidence>
<dbReference type="EMBL" id="OX459120">
    <property type="protein sequence ID" value="CAI9100054.1"/>
    <property type="molecule type" value="Genomic_DNA"/>
</dbReference>
<reference evidence="14" key="1">
    <citation type="submission" date="2023-03" db="EMBL/GenBank/DDBJ databases">
        <authorList>
            <person name="Julca I."/>
        </authorList>
    </citation>
    <scope>NUCLEOTIDE SEQUENCE</scope>
</reference>
<dbReference type="Pfam" id="PF22776">
    <property type="entry name" value="K_trans_C"/>
    <property type="match status" value="1"/>
</dbReference>
<evidence type="ECO:0000256" key="4">
    <source>
        <dbReference type="ARBA" id="ARBA00022538"/>
    </source>
</evidence>
<comment type="similarity">
    <text evidence="2">Belongs to the HAK/KUP transporter (TC 2.A.72.3) family.</text>
</comment>
<keyword evidence="15" id="KW-1185">Reference proteome</keyword>
<evidence type="ECO:0000256" key="3">
    <source>
        <dbReference type="ARBA" id="ARBA00022448"/>
    </source>
</evidence>
<protein>
    <submittedName>
        <fullName evidence="14">OLC1v1036976C1</fullName>
    </submittedName>
</protein>
<keyword evidence="8" id="KW-0406">Ion transport</keyword>
<evidence type="ECO:0000313" key="15">
    <source>
        <dbReference type="Proteomes" id="UP001161247"/>
    </source>
</evidence>
<dbReference type="AlphaFoldDB" id="A0AAV1CWH3"/>
<name>A0AAV1CWH3_OLDCO</name>
<evidence type="ECO:0000256" key="7">
    <source>
        <dbReference type="ARBA" id="ARBA00022989"/>
    </source>
</evidence>
<keyword evidence="5 11" id="KW-0812">Transmembrane</keyword>
<evidence type="ECO:0000259" key="13">
    <source>
        <dbReference type="Pfam" id="PF22776"/>
    </source>
</evidence>
<dbReference type="Proteomes" id="UP001161247">
    <property type="component" value="Chromosome 3"/>
</dbReference>
<evidence type="ECO:0000256" key="5">
    <source>
        <dbReference type="ARBA" id="ARBA00022692"/>
    </source>
</evidence>
<dbReference type="InterPro" id="IPR053952">
    <property type="entry name" value="K_trans_C"/>
</dbReference>
<dbReference type="Pfam" id="PF02705">
    <property type="entry name" value="K_trans"/>
    <property type="match status" value="1"/>
</dbReference>
<feature type="region of interest" description="Disordered" evidence="10">
    <location>
        <begin position="1"/>
        <end position="36"/>
    </location>
</feature>
<dbReference type="PANTHER" id="PTHR30540:SF87">
    <property type="entry name" value="POTASSIUM TRANSPORTER"/>
    <property type="match status" value="1"/>
</dbReference>
<organism evidence="14 15">
    <name type="scientific">Oldenlandia corymbosa var. corymbosa</name>
    <dbReference type="NCBI Taxonomy" id="529605"/>
    <lineage>
        <taxon>Eukaryota</taxon>
        <taxon>Viridiplantae</taxon>
        <taxon>Streptophyta</taxon>
        <taxon>Embryophyta</taxon>
        <taxon>Tracheophyta</taxon>
        <taxon>Spermatophyta</taxon>
        <taxon>Magnoliopsida</taxon>
        <taxon>eudicotyledons</taxon>
        <taxon>Gunneridae</taxon>
        <taxon>Pentapetalae</taxon>
        <taxon>asterids</taxon>
        <taxon>lamiids</taxon>
        <taxon>Gentianales</taxon>
        <taxon>Rubiaceae</taxon>
        <taxon>Rubioideae</taxon>
        <taxon>Spermacoceae</taxon>
        <taxon>Hedyotis-Oldenlandia complex</taxon>
        <taxon>Oldenlandia</taxon>
    </lineage>
</organism>
<feature type="compositionally biased region" description="Basic and acidic residues" evidence="10">
    <location>
        <begin position="10"/>
        <end position="29"/>
    </location>
</feature>
<dbReference type="InterPro" id="IPR003855">
    <property type="entry name" value="K+_transporter"/>
</dbReference>
<evidence type="ECO:0000256" key="9">
    <source>
        <dbReference type="ARBA" id="ARBA00023136"/>
    </source>
</evidence>
<dbReference type="GO" id="GO:0015079">
    <property type="term" value="F:potassium ion transmembrane transporter activity"/>
    <property type="evidence" value="ECO:0007669"/>
    <property type="project" value="InterPro"/>
</dbReference>
<feature type="transmembrane region" description="Helical" evidence="11">
    <location>
        <begin position="116"/>
        <end position="137"/>
    </location>
</feature>
<evidence type="ECO:0000313" key="14">
    <source>
        <dbReference type="EMBL" id="CAI9100054.1"/>
    </source>
</evidence>
<feature type="domain" description="K+ potassium transporter integral membrane" evidence="12">
    <location>
        <begin position="82"/>
        <end position="259"/>
    </location>
</feature>
<dbReference type="InterPro" id="IPR053951">
    <property type="entry name" value="K_trans_N"/>
</dbReference>
<keyword evidence="7 11" id="KW-1133">Transmembrane helix</keyword>
<feature type="domain" description="K+ potassium transporter C-terminal" evidence="13">
    <location>
        <begin position="270"/>
        <end position="399"/>
    </location>
</feature>
<evidence type="ECO:0000256" key="1">
    <source>
        <dbReference type="ARBA" id="ARBA00004651"/>
    </source>
</evidence>
<dbReference type="PANTHER" id="PTHR30540">
    <property type="entry name" value="OSMOTIC STRESS POTASSIUM TRANSPORTER"/>
    <property type="match status" value="1"/>
</dbReference>
<evidence type="ECO:0000256" key="2">
    <source>
        <dbReference type="ARBA" id="ARBA00008440"/>
    </source>
</evidence>
<sequence length="399" mass="44572">MSSVDGVDLVQKEGITDHQSAEISKEPEFHPPPQQQLKKKKFSWQNIRRIDSLDVESHKFRRGSNDLPGSKNGGSWGVILNLAFQSIGVVYGDIGTSPLYVFSSTFANGISHNDDILAVLSLILYTITLIPLIKYVFIVLQANDNGEGGTFAMYSLISRHVKVGLIPSQESADEDVSTFNHQLENQRRLKRASMFKSRLENSNFAKFVLLLTAMLGTSMVIGDGILTPSISVLSAVGGIKEATSAMTEGRIVWISVAILDHRENRQCIWYGYTDARNDGEPFETLLVKKLCEFIREDYLKFSNDVEEEEDNVVDGSSIGERVDGQEAERDIELVEKASEAGIVHFVGEHEVVARNGASLGKRILIDYGYNFLTRNLRQSNEVFNIPQKRMLKVGMTYEL</sequence>
<dbReference type="GO" id="GO:0005886">
    <property type="term" value="C:plasma membrane"/>
    <property type="evidence" value="ECO:0007669"/>
    <property type="project" value="UniProtKB-SubCell"/>
</dbReference>
<keyword evidence="6" id="KW-0630">Potassium</keyword>
<evidence type="ECO:0000256" key="10">
    <source>
        <dbReference type="SAM" id="MobiDB-lite"/>
    </source>
</evidence>
<proteinExistence type="inferred from homology"/>
<evidence type="ECO:0000256" key="8">
    <source>
        <dbReference type="ARBA" id="ARBA00023065"/>
    </source>
</evidence>
<keyword evidence="4" id="KW-0633">Potassium transport</keyword>
<keyword evidence="3" id="KW-0813">Transport</keyword>
<evidence type="ECO:0000256" key="11">
    <source>
        <dbReference type="SAM" id="Phobius"/>
    </source>
</evidence>
<gene>
    <name evidence="14" type="ORF">OLC1_LOCUS9967</name>
</gene>
<accession>A0AAV1CWH3</accession>
<keyword evidence="9 11" id="KW-0472">Membrane</keyword>
<comment type="subcellular location">
    <subcellularLocation>
        <location evidence="1">Cell membrane</location>
        <topology evidence="1">Multi-pass membrane protein</topology>
    </subcellularLocation>
</comment>
<feature type="transmembrane region" description="Helical" evidence="11">
    <location>
        <begin position="204"/>
        <end position="226"/>
    </location>
</feature>
<evidence type="ECO:0000256" key="6">
    <source>
        <dbReference type="ARBA" id="ARBA00022958"/>
    </source>
</evidence>